<evidence type="ECO:0000313" key="2">
    <source>
        <dbReference type="Proteomes" id="UP000034701"/>
    </source>
</evidence>
<comment type="caution">
    <text evidence="1">The sequence shown here is derived from an EMBL/GenBank/DDBJ whole genome shotgun (WGS) entry which is preliminary data.</text>
</comment>
<evidence type="ECO:0000313" key="1">
    <source>
        <dbReference type="EMBL" id="KKQ31909.1"/>
    </source>
</evidence>
<gene>
    <name evidence="1" type="ORF">US45_C0037G0003</name>
</gene>
<dbReference type="Proteomes" id="UP000034701">
    <property type="component" value="Unassembled WGS sequence"/>
</dbReference>
<protein>
    <submittedName>
        <fullName evidence="1">Uncharacterized protein</fullName>
    </submittedName>
</protein>
<reference evidence="1 2" key="1">
    <citation type="journal article" date="2015" name="Nature">
        <title>rRNA introns, odd ribosomes, and small enigmatic genomes across a large radiation of phyla.</title>
        <authorList>
            <person name="Brown C.T."/>
            <person name="Hug L.A."/>
            <person name="Thomas B.C."/>
            <person name="Sharon I."/>
            <person name="Castelle C.J."/>
            <person name="Singh A."/>
            <person name="Wilkins M.J."/>
            <person name="Williams K.H."/>
            <person name="Banfield J.F."/>
        </authorList>
    </citation>
    <scope>NUCLEOTIDE SEQUENCE [LARGE SCALE GENOMIC DNA]</scope>
</reference>
<organism evidence="1 2">
    <name type="scientific">Candidatus Nomurabacteria bacterium GW2011_GWA1_37_20</name>
    <dbReference type="NCBI Taxonomy" id="1618729"/>
    <lineage>
        <taxon>Bacteria</taxon>
        <taxon>Candidatus Nomuraibacteriota</taxon>
    </lineage>
</organism>
<accession>A0A0G0J5W2</accession>
<dbReference type="EMBL" id="LBTA01000037">
    <property type="protein sequence ID" value="KKQ31909.1"/>
    <property type="molecule type" value="Genomic_DNA"/>
</dbReference>
<dbReference type="PATRIC" id="fig|1618729.3.peg.417"/>
<sequence length="56" mass="6335">MPKKGGIRVDSYLIDSRFSQKDLTRLAEALTNPILEKYSINNLEVLPPPYSQRNGS</sequence>
<name>A0A0G0J5W2_9BACT</name>
<proteinExistence type="predicted"/>
<dbReference type="AlphaFoldDB" id="A0A0G0J5W2"/>